<evidence type="ECO:0000313" key="1">
    <source>
        <dbReference type="EMBL" id="CAB4175901.1"/>
    </source>
</evidence>
<accession>A0A6J5T455</accession>
<proteinExistence type="predicted"/>
<reference evidence="2" key="1">
    <citation type="submission" date="2020-05" db="EMBL/GenBank/DDBJ databases">
        <authorList>
            <person name="Chiriac C."/>
            <person name="Salcher M."/>
            <person name="Ghai R."/>
            <person name="Kavagutti S V."/>
        </authorList>
    </citation>
    <scope>NUCLEOTIDE SEQUENCE</scope>
</reference>
<organism evidence="2">
    <name type="scientific">uncultured Caudovirales phage</name>
    <dbReference type="NCBI Taxonomy" id="2100421"/>
    <lineage>
        <taxon>Viruses</taxon>
        <taxon>Duplodnaviria</taxon>
        <taxon>Heunggongvirae</taxon>
        <taxon>Uroviricota</taxon>
        <taxon>Caudoviricetes</taxon>
        <taxon>Peduoviridae</taxon>
        <taxon>Maltschvirus</taxon>
        <taxon>Maltschvirus maltsch</taxon>
    </lineage>
</organism>
<protein>
    <submittedName>
        <fullName evidence="2">Uncharacterized protein</fullName>
    </submittedName>
</protein>
<dbReference type="EMBL" id="LR796928">
    <property type="protein sequence ID" value="CAB4175901.1"/>
    <property type="molecule type" value="Genomic_DNA"/>
</dbReference>
<dbReference type="EMBL" id="LR797522">
    <property type="protein sequence ID" value="CAB4222503.1"/>
    <property type="molecule type" value="Genomic_DNA"/>
</dbReference>
<evidence type="ECO:0000313" key="2">
    <source>
        <dbReference type="EMBL" id="CAB4222503.1"/>
    </source>
</evidence>
<name>A0A6J5T455_9CAUD</name>
<sequence length="51" mass="5717">MIELNALSLLCAILLPPLAAFTAYWAGFNAGKREGYLQGRKWLRFTSKVSE</sequence>
<gene>
    <name evidence="2" type="ORF">UFOVP1652_19</name>
    <name evidence="1" type="ORF">UFOVP981_6</name>
</gene>